<dbReference type="EMBL" id="MYFO01000027">
    <property type="protein sequence ID" value="TFE85229.1"/>
    <property type="molecule type" value="Genomic_DNA"/>
</dbReference>
<keyword evidence="1" id="KW-0677">Repeat</keyword>
<dbReference type="InterPro" id="IPR003587">
    <property type="entry name" value="Hint_dom_N"/>
</dbReference>
<dbReference type="Gene3D" id="2.180.10.10">
    <property type="entry name" value="RHS repeat-associated core"/>
    <property type="match status" value="4"/>
</dbReference>
<name>A0A4Y8PVZ8_9BACL</name>
<evidence type="ECO:0000313" key="3">
    <source>
        <dbReference type="EMBL" id="TFE85229.1"/>
    </source>
</evidence>
<dbReference type="InterPro" id="IPR006530">
    <property type="entry name" value="YD"/>
</dbReference>
<dbReference type="GO" id="GO:0016539">
    <property type="term" value="P:intein-mediated protein splicing"/>
    <property type="evidence" value="ECO:0007669"/>
    <property type="project" value="InterPro"/>
</dbReference>
<dbReference type="PROSITE" id="PS50817">
    <property type="entry name" value="INTEIN_N_TER"/>
    <property type="match status" value="1"/>
</dbReference>
<dbReference type="Pfam" id="PF05593">
    <property type="entry name" value="RHS_repeat"/>
    <property type="match status" value="2"/>
</dbReference>
<dbReference type="Pfam" id="PF07591">
    <property type="entry name" value="PT-HINT"/>
    <property type="match status" value="1"/>
</dbReference>
<proteinExistence type="predicted"/>
<dbReference type="PROSITE" id="PS50818">
    <property type="entry name" value="INTEIN_C_TER"/>
    <property type="match status" value="1"/>
</dbReference>
<dbReference type="NCBIfam" id="TIGR03696">
    <property type="entry name" value="Rhs_assc_core"/>
    <property type="match status" value="1"/>
</dbReference>
<sequence>MKSQVNYAYDSFGNAVQITIKDDNNRNTVINRSYGTVYINGFLTSQSTSVTDVNGQASTVTENMQYNLLTGAMTSYSDGKGNATSYQYDVLGRLKKATFADNSPINVTYDDVNNRVTAVDPTGLTTITQWDPLGRKTSEGISGSGTITYGYDAYVRNVWVQDALGHRTSFGYDAWGRLTQTVYPDGFVAGVAYDDVHLTVTPTDAESNQTRETYDRMKRLMKKEWLQAGGPVTLGSYTYDYASDLLTSTDGKQQTTTYTYDSLNRLTAVTDALAQTTSYTYNLASQLTHIHYADGNTLQKQYDEMGRLIRSIDPSGQAETYTYDANSNLIKQVDRNGNVQTNAYNNRNLLTSSQLGSEMITYSYDLAGRRVTMQDATGTTAYAYDPVTKRANSVTFPDGKSIAYQFDAQGNRTQMTDPFGHTTAYGYDSRNRLTGVGAAIGNWDETYTYQKDDLLAGVQQANGINWTYGYEGANLTSLIQRKGSTLVNSFGYGYDNNFNQINKTENGTTSTYTYDPLNRIATASPFQEQYSYDARGNRQTLQTGKLLDLSGANYTYDERNRLKQVTTEDGKTVSYRYNGDGMLYERTENGVTTRYYYDGTSMIAEGTVAGGTVALKARYIRGNGLAARVDALGSKQYYLTNGHGDVVGLADATGNVINQYTYDLWGGPLTTSETVGQPFRYSGEMWDSSANLQYLRARWYSPAMGRFISEDTYEGQIDNPLSLNLYTYVHNNPLTQIDPTGHMPFFPVSTYVCMVSKGDCQRQIEVEKAISEEFISDIKTLLNPDASIADKVLAGAGFIPYSKIIRGAKLFIRLTNGERYAQKAVDISGEAIEYAKNLPCNCFTAGTKVQTDKGETNVEDIKVGDRVLSKNEETGEIAYKEVTATFNHETDEIYKIYVGEQIIEATFNHPFWVQGKGWTFVKDLKVGDLLVQSDNNTLKIDIIEKEKKQVKVYNMTVDGFHTYFVSDLSIWVHNTDCGFILSKNNIEHFKKHIASEFANQVGYLSDKQLESKLAKNSFFNPNWSKDDVIIGVQNGVNEAIENGVSNGYYYYQYRGETISIFMKDGNFDTAFGLHKLTPADFGR</sequence>
<dbReference type="CDD" id="cd00081">
    <property type="entry name" value="Hint"/>
    <property type="match status" value="1"/>
</dbReference>
<dbReference type="SUPFAM" id="SSF51294">
    <property type="entry name" value="Hedgehog/intein (Hint) domain"/>
    <property type="match status" value="1"/>
</dbReference>
<dbReference type="InterPro" id="IPR006141">
    <property type="entry name" value="Intein_N"/>
</dbReference>
<comment type="caution">
    <text evidence="3">The sequence shown here is derived from an EMBL/GenBank/DDBJ whole genome shotgun (WGS) entry which is preliminary data.</text>
</comment>
<reference evidence="3 4" key="1">
    <citation type="submission" date="2017-03" db="EMBL/GenBank/DDBJ databases">
        <title>Isolation of Levoglucosan Utilizing Bacteria.</title>
        <authorList>
            <person name="Arya A.S."/>
        </authorList>
    </citation>
    <scope>NUCLEOTIDE SEQUENCE [LARGE SCALE GENOMIC DNA]</scope>
    <source>
        <strain evidence="3 4">MEC069</strain>
    </source>
</reference>
<evidence type="ECO:0000259" key="2">
    <source>
        <dbReference type="SMART" id="SM00306"/>
    </source>
</evidence>
<evidence type="ECO:0000313" key="4">
    <source>
        <dbReference type="Proteomes" id="UP000298246"/>
    </source>
</evidence>
<gene>
    <name evidence="3" type="ORF">B5M42_17730</name>
</gene>
<dbReference type="SMART" id="SM00306">
    <property type="entry name" value="HintN"/>
    <property type="match status" value="1"/>
</dbReference>
<dbReference type="InterPro" id="IPR056823">
    <property type="entry name" value="TEN-like_YD-shell"/>
</dbReference>
<dbReference type="InterPro" id="IPR050708">
    <property type="entry name" value="T6SS_VgrG/RHS"/>
</dbReference>
<accession>A0A4Y8PVZ8</accession>
<dbReference type="InterPro" id="IPR022385">
    <property type="entry name" value="Rhs_assc_core"/>
</dbReference>
<feature type="domain" description="Hint" evidence="2">
    <location>
        <begin position="840"/>
        <end position="934"/>
    </location>
</feature>
<dbReference type="PANTHER" id="PTHR32305:SF15">
    <property type="entry name" value="PROTEIN RHSA-RELATED"/>
    <property type="match status" value="1"/>
</dbReference>
<organism evidence="3 4">
    <name type="scientific">Paenibacillus athensensis</name>
    <dbReference type="NCBI Taxonomy" id="1967502"/>
    <lineage>
        <taxon>Bacteria</taxon>
        <taxon>Bacillati</taxon>
        <taxon>Bacillota</taxon>
        <taxon>Bacilli</taxon>
        <taxon>Bacillales</taxon>
        <taxon>Paenibacillaceae</taxon>
        <taxon>Paenibacillus</taxon>
    </lineage>
</organism>
<dbReference type="AlphaFoldDB" id="A0A4Y8PVZ8"/>
<dbReference type="InterPro" id="IPR031325">
    <property type="entry name" value="RHS_repeat"/>
</dbReference>
<dbReference type="RefSeq" id="WP_134755208.1">
    <property type="nucleotide sequence ID" value="NZ_MYFO02000004.1"/>
</dbReference>
<dbReference type="PANTHER" id="PTHR32305">
    <property type="match status" value="1"/>
</dbReference>
<dbReference type="Proteomes" id="UP000298246">
    <property type="component" value="Unassembled WGS sequence"/>
</dbReference>
<dbReference type="OrthoDB" id="41445at2"/>
<dbReference type="Pfam" id="PF25023">
    <property type="entry name" value="TEN_YD-shell"/>
    <property type="match status" value="2"/>
</dbReference>
<protein>
    <recommendedName>
        <fullName evidence="2">Hint domain-containing protein</fullName>
    </recommendedName>
</protein>
<dbReference type="InterPro" id="IPR036844">
    <property type="entry name" value="Hint_dom_sf"/>
</dbReference>
<evidence type="ECO:0000256" key="1">
    <source>
        <dbReference type="ARBA" id="ARBA00022737"/>
    </source>
</evidence>
<dbReference type="Gene3D" id="2.170.16.10">
    <property type="entry name" value="Hedgehog/Intein (Hint) domain"/>
    <property type="match status" value="1"/>
</dbReference>
<keyword evidence="4" id="KW-1185">Reference proteome</keyword>
<dbReference type="NCBIfam" id="TIGR01643">
    <property type="entry name" value="YD_repeat_2x"/>
    <property type="match status" value="7"/>
</dbReference>
<dbReference type="InterPro" id="IPR030934">
    <property type="entry name" value="Intein_C"/>
</dbReference>